<dbReference type="RefSeq" id="WP_116182015.1">
    <property type="nucleotide sequence ID" value="NZ_CP144375.1"/>
</dbReference>
<accession>A0A3E0GSS3</accession>
<organism evidence="1 2">
    <name type="scientific">Kutzneria buriramensis</name>
    <dbReference type="NCBI Taxonomy" id="1045776"/>
    <lineage>
        <taxon>Bacteria</taxon>
        <taxon>Bacillati</taxon>
        <taxon>Actinomycetota</taxon>
        <taxon>Actinomycetes</taxon>
        <taxon>Pseudonocardiales</taxon>
        <taxon>Pseudonocardiaceae</taxon>
        <taxon>Kutzneria</taxon>
    </lineage>
</organism>
<dbReference type="OrthoDB" id="3689027at2"/>
<reference evidence="1 2" key="1">
    <citation type="submission" date="2018-08" db="EMBL/GenBank/DDBJ databases">
        <title>Genomic Encyclopedia of Archaeal and Bacterial Type Strains, Phase II (KMG-II): from individual species to whole genera.</title>
        <authorList>
            <person name="Goeker M."/>
        </authorList>
    </citation>
    <scope>NUCLEOTIDE SEQUENCE [LARGE SCALE GENOMIC DNA]</scope>
    <source>
        <strain evidence="1 2">DSM 45791</strain>
    </source>
</reference>
<protein>
    <submittedName>
        <fullName evidence="1">Uncharacterized protein</fullName>
    </submittedName>
</protein>
<name>A0A3E0GSS3_9PSEU</name>
<dbReference type="AlphaFoldDB" id="A0A3E0GSS3"/>
<comment type="caution">
    <text evidence="1">The sequence shown here is derived from an EMBL/GenBank/DDBJ whole genome shotgun (WGS) entry which is preliminary data.</text>
</comment>
<dbReference type="Proteomes" id="UP000256269">
    <property type="component" value="Unassembled WGS sequence"/>
</dbReference>
<evidence type="ECO:0000313" key="2">
    <source>
        <dbReference type="Proteomes" id="UP000256269"/>
    </source>
</evidence>
<dbReference type="EMBL" id="QUNO01000034">
    <property type="protein sequence ID" value="REH26183.1"/>
    <property type="molecule type" value="Genomic_DNA"/>
</dbReference>
<evidence type="ECO:0000313" key="1">
    <source>
        <dbReference type="EMBL" id="REH26183.1"/>
    </source>
</evidence>
<proteinExistence type="predicted"/>
<sequence length="191" mass="19933">MGEFENQLWSDLLEAHGEQLAAAHRPPRSRVRPVALAAGGIGVAGAALAVTLTVTTGTPAYAVTQNADGTVTVAIHDISGVTGANAQLAKLGVRAHAVTYDAHCKEEPHPDPRHPEPYGWLIEEVPQDSTAIDTVTIKPQAIPAGDTLMLATRVHPDGKVDVQLGVVRDPAPSCLGWGSDPVIESSPAPTR</sequence>
<keyword evidence="2" id="KW-1185">Reference proteome</keyword>
<gene>
    <name evidence="1" type="ORF">BCF44_13438</name>
</gene>